<dbReference type="AlphaFoldDB" id="A0A132ECG3"/>
<dbReference type="SUPFAM" id="SSF53822">
    <property type="entry name" value="Periplasmic binding protein-like I"/>
    <property type="match status" value="1"/>
</dbReference>
<dbReference type="Gene3D" id="1.10.260.40">
    <property type="entry name" value="lambda repressor-like DNA-binding domains"/>
    <property type="match status" value="1"/>
</dbReference>
<dbReference type="GeneID" id="93168580"/>
<protein>
    <submittedName>
        <fullName evidence="7">HTH-type transcriptional regulator DegA</fullName>
    </submittedName>
    <submittedName>
        <fullName evidence="6">LacI family transcriptional regulator</fullName>
    </submittedName>
</protein>
<keyword evidence="1" id="KW-0678">Repressor</keyword>
<evidence type="ECO:0000256" key="3">
    <source>
        <dbReference type="ARBA" id="ARBA00023125"/>
    </source>
</evidence>
<dbReference type="CDD" id="cd01392">
    <property type="entry name" value="HTH_LacI"/>
    <property type="match status" value="1"/>
</dbReference>
<dbReference type="PROSITE" id="PS50932">
    <property type="entry name" value="HTH_LACI_2"/>
    <property type="match status" value="1"/>
</dbReference>
<dbReference type="Proteomes" id="UP000062912">
    <property type="component" value="Unassembled WGS sequence"/>
</dbReference>
<evidence type="ECO:0000313" key="8">
    <source>
        <dbReference type="EMBL" id="VWB35141.1"/>
    </source>
</evidence>
<dbReference type="RefSeq" id="WP_060244384.1">
    <property type="nucleotide sequence ID" value="NZ_CABVPP010000007.1"/>
</dbReference>
<reference evidence="6 9" key="1">
    <citation type="submission" date="2015-11" db="EMBL/GenBank/DDBJ databases">
        <title>Expanding the genomic diversity of Burkholderia species for the development of highly accurate diagnostics.</title>
        <authorList>
            <person name="Sahl J."/>
            <person name="Keim P."/>
            <person name="Wagner D."/>
        </authorList>
    </citation>
    <scope>NUCLEOTIDE SEQUENCE [LARGE SCALE GENOMIC DNA]</scope>
    <source>
        <strain evidence="6 9">MSMB368WGS</strain>
    </source>
</reference>
<keyword evidence="4" id="KW-0804">Transcription</keyword>
<keyword evidence="3" id="KW-0238">DNA-binding</keyword>
<evidence type="ECO:0000313" key="7">
    <source>
        <dbReference type="EMBL" id="MDR8752767.1"/>
    </source>
</evidence>
<evidence type="ECO:0000313" key="6">
    <source>
        <dbReference type="EMBL" id="KWF25008.1"/>
    </source>
</evidence>
<dbReference type="EMBL" id="LPJR01000052">
    <property type="protein sequence ID" value="KWF25008.1"/>
    <property type="molecule type" value="Genomic_DNA"/>
</dbReference>
<dbReference type="EMBL" id="CABVPP010000007">
    <property type="protein sequence ID" value="VWB35141.1"/>
    <property type="molecule type" value="Genomic_DNA"/>
</dbReference>
<evidence type="ECO:0000313" key="9">
    <source>
        <dbReference type="Proteomes" id="UP000062912"/>
    </source>
</evidence>
<evidence type="ECO:0000313" key="11">
    <source>
        <dbReference type="Proteomes" id="UP001248067"/>
    </source>
</evidence>
<dbReference type="OrthoDB" id="7683681at2"/>
<proteinExistence type="predicted"/>
<keyword evidence="11" id="KW-1185">Reference proteome</keyword>
<gene>
    <name evidence="7" type="primary">degA</name>
    <name evidence="8" type="ORF">BPS26883_01558</name>
    <name evidence="7" type="ORF">FEQ00_01174</name>
    <name evidence="6" type="ORF">WT56_22220</name>
</gene>
<dbReference type="Pfam" id="PF00356">
    <property type="entry name" value="LacI"/>
    <property type="match status" value="1"/>
</dbReference>
<dbReference type="SMART" id="SM00354">
    <property type="entry name" value="HTH_LACI"/>
    <property type="match status" value="1"/>
</dbReference>
<name>A0A132ECG3_9BURK</name>
<dbReference type="Proteomes" id="UP000494162">
    <property type="component" value="Unassembled WGS sequence"/>
</dbReference>
<evidence type="ECO:0000256" key="1">
    <source>
        <dbReference type="ARBA" id="ARBA00022491"/>
    </source>
</evidence>
<dbReference type="EMBL" id="VJSY01000006">
    <property type="protein sequence ID" value="MDR8752767.1"/>
    <property type="molecule type" value="Genomic_DNA"/>
</dbReference>
<reference evidence="8 10" key="3">
    <citation type="submission" date="2019-09" db="EMBL/GenBank/DDBJ databases">
        <authorList>
            <person name="Depoorter E."/>
        </authorList>
    </citation>
    <scope>NUCLEOTIDE SEQUENCE [LARGE SCALE GENOMIC DNA]</scope>
    <source>
        <strain evidence="8">LMG 26883</strain>
    </source>
</reference>
<reference evidence="7 11" key="2">
    <citation type="submission" date="2019-06" db="EMBL/GenBank/DDBJ databases">
        <title>Evolution of Burkholderia multivorans in the lungs of Cystic Fibrosis patients.</title>
        <authorList>
            <person name="Moreira L.M."/>
        </authorList>
    </citation>
    <scope>NUCLEOTIDE SEQUENCE [LARGE SCALE GENOMIC DNA]</scope>
    <source>
        <strain evidence="7 11">VC13239</strain>
    </source>
</reference>
<dbReference type="InterPro" id="IPR010982">
    <property type="entry name" value="Lambda_DNA-bd_dom_sf"/>
</dbReference>
<dbReference type="InterPro" id="IPR025997">
    <property type="entry name" value="SBP_2_dom"/>
</dbReference>
<dbReference type="PANTHER" id="PTHR30146:SF45">
    <property type="entry name" value="CATABOLITE REPRESSOR_ACTIVATOR"/>
    <property type="match status" value="1"/>
</dbReference>
<evidence type="ECO:0000256" key="2">
    <source>
        <dbReference type="ARBA" id="ARBA00023015"/>
    </source>
</evidence>
<dbReference type="GO" id="GO:0000976">
    <property type="term" value="F:transcription cis-regulatory region binding"/>
    <property type="evidence" value="ECO:0007669"/>
    <property type="project" value="TreeGrafter"/>
</dbReference>
<sequence length="357" mass="38522">MARTNPGRKSTIYDIAKATGSSTSTVSMVLNGTWARYRISEETAARILDSAKALGYNVNLSARGLRLSRSGLAGMVIPHYRNRFFAGLAETFEDEARRRGLCPIVVGTQRDRDVELNVTQTLLAQRVELLFIAGVRDPAPLNALCDAAGIPSINVDLPGEGAPSVVSDNRAGARALTDVLIDKMIARGNAPDELMLLGGIAGEYATEMRIAGFHDAFAARGLPPPSSDAIERCGYAPAAAREALARRYDALGRLPAGMLTNSITSFEGLVRFASELPWDIWQRTAVGCFDWDPFAARLPFDVTMLRQDVQRLIAEAFALLDKGDAASGAPHPVVMVPTRFMRTLDDDTRASDEEPAG</sequence>
<evidence type="ECO:0000259" key="5">
    <source>
        <dbReference type="PROSITE" id="PS50932"/>
    </source>
</evidence>
<dbReference type="InterPro" id="IPR000843">
    <property type="entry name" value="HTH_LacI"/>
</dbReference>
<evidence type="ECO:0000256" key="4">
    <source>
        <dbReference type="ARBA" id="ARBA00023163"/>
    </source>
</evidence>
<dbReference type="SUPFAM" id="SSF47413">
    <property type="entry name" value="lambda repressor-like DNA-binding domains"/>
    <property type="match status" value="1"/>
</dbReference>
<dbReference type="Pfam" id="PF13407">
    <property type="entry name" value="Peripla_BP_4"/>
    <property type="match status" value="1"/>
</dbReference>
<dbReference type="GO" id="GO:0003700">
    <property type="term" value="F:DNA-binding transcription factor activity"/>
    <property type="evidence" value="ECO:0007669"/>
    <property type="project" value="TreeGrafter"/>
</dbReference>
<dbReference type="InterPro" id="IPR028082">
    <property type="entry name" value="Peripla_BP_I"/>
</dbReference>
<feature type="domain" description="HTH lacI-type" evidence="5">
    <location>
        <begin position="10"/>
        <end position="67"/>
    </location>
</feature>
<dbReference type="Proteomes" id="UP001248067">
    <property type="component" value="Unassembled WGS sequence"/>
</dbReference>
<keyword evidence="2" id="KW-0805">Transcription regulation</keyword>
<dbReference type="Gene3D" id="3.40.50.2300">
    <property type="match status" value="2"/>
</dbReference>
<accession>A0A132ECG3</accession>
<organism evidence="6 9">
    <name type="scientific">Burkholderia pseudomultivorans</name>
    <dbReference type="NCBI Taxonomy" id="1207504"/>
    <lineage>
        <taxon>Bacteria</taxon>
        <taxon>Pseudomonadati</taxon>
        <taxon>Pseudomonadota</taxon>
        <taxon>Betaproteobacteria</taxon>
        <taxon>Burkholderiales</taxon>
        <taxon>Burkholderiaceae</taxon>
        <taxon>Burkholderia</taxon>
        <taxon>Burkholderia cepacia complex</taxon>
    </lineage>
</organism>
<dbReference type="PANTHER" id="PTHR30146">
    <property type="entry name" value="LACI-RELATED TRANSCRIPTIONAL REPRESSOR"/>
    <property type="match status" value="1"/>
</dbReference>
<evidence type="ECO:0000313" key="10">
    <source>
        <dbReference type="Proteomes" id="UP000494162"/>
    </source>
</evidence>